<evidence type="ECO:0000256" key="4">
    <source>
        <dbReference type="ARBA" id="ARBA00023163"/>
    </source>
</evidence>
<evidence type="ECO:0000313" key="7">
    <source>
        <dbReference type="Proteomes" id="UP000604737"/>
    </source>
</evidence>
<gene>
    <name evidence="6" type="ORF">GCM10007350_16030</name>
</gene>
<dbReference type="Gene3D" id="1.10.10.10">
    <property type="entry name" value="Winged helix-like DNA-binding domain superfamily/Winged helix DNA-binding domain"/>
    <property type="match status" value="1"/>
</dbReference>
<keyword evidence="7" id="KW-1185">Reference proteome</keyword>
<organism evidence="6 7">
    <name type="scientific">Jeongeupia chitinilytica</name>
    <dbReference type="NCBI Taxonomy" id="1041641"/>
    <lineage>
        <taxon>Bacteria</taxon>
        <taxon>Pseudomonadati</taxon>
        <taxon>Pseudomonadota</taxon>
        <taxon>Betaproteobacteria</taxon>
        <taxon>Neisseriales</taxon>
        <taxon>Chitinibacteraceae</taxon>
        <taxon>Jeongeupia</taxon>
    </lineage>
</organism>
<evidence type="ECO:0000256" key="1">
    <source>
        <dbReference type="ARBA" id="ARBA00009437"/>
    </source>
</evidence>
<dbReference type="SUPFAM" id="SSF46785">
    <property type="entry name" value="Winged helix' DNA-binding domain"/>
    <property type="match status" value="1"/>
</dbReference>
<dbReference type="Gene3D" id="3.40.190.290">
    <property type="match status" value="1"/>
</dbReference>
<dbReference type="Proteomes" id="UP000604737">
    <property type="component" value="Unassembled WGS sequence"/>
</dbReference>
<comment type="similarity">
    <text evidence="1">Belongs to the LysR transcriptional regulatory family.</text>
</comment>
<sequence length="312" mass="33142">MGGEMIRLTLRELEVFVTTAQLGGITAAGAGLGLSQSAASGALAELERRLGVTVFDRIGRRVQLNEHGRWLLPQAEALLAQAREIEARFRGDAPARLRLAASSTIGNRVLPELLGLLMLEDPESRAEIAIGNTQEAIAAVAEYRADLGLIEGIAHDARVNAEPWLADELVVVAPPAHPWAGATVTPAMLADAQWVLREQGSGTREVLESALAPLVGSPKVALELGTSEAVKGAVRAGLGLACLSRRTVATELVRGELVALATPDLDLTRCFYLIRARDKVLTQGAGRFLTLCRAQLTRERQAADSPAMGKSK</sequence>
<dbReference type="PANTHER" id="PTHR30126">
    <property type="entry name" value="HTH-TYPE TRANSCRIPTIONAL REGULATOR"/>
    <property type="match status" value="1"/>
</dbReference>
<evidence type="ECO:0000259" key="5">
    <source>
        <dbReference type="PROSITE" id="PS50931"/>
    </source>
</evidence>
<dbReference type="InterPro" id="IPR036388">
    <property type="entry name" value="WH-like_DNA-bd_sf"/>
</dbReference>
<evidence type="ECO:0000256" key="3">
    <source>
        <dbReference type="ARBA" id="ARBA00023125"/>
    </source>
</evidence>
<keyword evidence="2" id="KW-0805">Transcription regulation</keyword>
<dbReference type="CDD" id="cd08420">
    <property type="entry name" value="PBP2_CysL_like"/>
    <property type="match status" value="1"/>
</dbReference>
<dbReference type="PRINTS" id="PR00039">
    <property type="entry name" value="HTHLYSR"/>
</dbReference>
<comment type="caution">
    <text evidence="6">The sequence shown here is derived from an EMBL/GenBank/DDBJ whole genome shotgun (WGS) entry which is preliminary data.</text>
</comment>
<keyword evidence="4" id="KW-0804">Transcription</keyword>
<dbReference type="NCBIfam" id="NF008095">
    <property type="entry name" value="PRK10837.1"/>
    <property type="match status" value="1"/>
</dbReference>
<evidence type="ECO:0000256" key="2">
    <source>
        <dbReference type="ARBA" id="ARBA00023015"/>
    </source>
</evidence>
<dbReference type="PANTHER" id="PTHR30126:SF94">
    <property type="entry name" value="LYSR FAMILY TRANSCRIPTIONAL REGULATOR"/>
    <property type="match status" value="1"/>
</dbReference>
<dbReference type="Pfam" id="PF00126">
    <property type="entry name" value="HTH_1"/>
    <property type="match status" value="1"/>
</dbReference>
<feature type="domain" description="HTH lysR-type" evidence="5">
    <location>
        <begin position="8"/>
        <end position="65"/>
    </location>
</feature>
<accession>A0ABQ3GYJ8</accession>
<dbReference type="SUPFAM" id="SSF53850">
    <property type="entry name" value="Periplasmic binding protein-like II"/>
    <property type="match status" value="1"/>
</dbReference>
<dbReference type="EMBL" id="BMYO01000004">
    <property type="protein sequence ID" value="GHD61534.1"/>
    <property type="molecule type" value="Genomic_DNA"/>
</dbReference>
<keyword evidence="3" id="KW-0238">DNA-binding</keyword>
<dbReference type="InterPro" id="IPR000847">
    <property type="entry name" value="LysR_HTH_N"/>
</dbReference>
<name>A0ABQ3GYJ8_9NEIS</name>
<proteinExistence type="inferred from homology"/>
<protein>
    <submittedName>
        <fullName evidence="6">LysR family transcriptional regulator</fullName>
    </submittedName>
</protein>
<dbReference type="Pfam" id="PF03466">
    <property type="entry name" value="LysR_substrate"/>
    <property type="match status" value="1"/>
</dbReference>
<dbReference type="InterPro" id="IPR005119">
    <property type="entry name" value="LysR_subst-bd"/>
</dbReference>
<dbReference type="PROSITE" id="PS50931">
    <property type="entry name" value="HTH_LYSR"/>
    <property type="match status" value="1"/>
</dbReference>
<dbReference type="InterPro" id="IPR036390">
    <property type="entry name" value="WH_DNA-bd_sf"/>
</dbReference>
<evidence type="ECO:0000313" key="6">
    <source>
        <dbReference type="EMBL" id="GHD61534.1"/>
    </source>
</evidence>
<reference evidence="7" key="1">
    <citation type="journal article" date="2019" name="Int. J. Syst. Evol. Microbiol.">
        <title>The Global Catalogue of Microorganisms (GCM) 10K type strain sequencing project: providing services to taxonomists for standard genome sequencing and annotation.</title>
        <authorList>
            <consortium name="The Broad Institute Genomics Platform"/>
            <consortium name="The Broad Institute Genome Sequencing Center for Infectious Disease"/>
            <person name="Wu L."/>
            <person name="Ma J."/>
        </authorList>
    </citation>
    <scope>NUCLEOTIDE SEQUENCE [LARGE SCALE GENOMIC DNA]</scope>
    <source>
        <strain evidence="7">KCTC 23701</strain>
    </source>
</reference>